<evidence type="ECO:0000259" key="7">
    <source>
        <dbReference type="Pfam" id="PF13088"/>
    </source>
</evidence>
<dbReference type="KEGG" id="onl:100693815"/>
<dbReference type="CTD" id="101164170"/>
<dbReference type="GO" id="GO:0005737">
    <property type="term" value="C:cytoplasm"/>
    <property type="evidence" value="ECO:0007669"/>
    <property type="project" value="TreeGrafter"/>
</dbReference>
<dbReference type="SUPFAM" id="SSF50939">
    <property type="entry name" value="Sialidases"/>
    <property type="match status" value="1"/>
</dbReference>
<comment type="similarity">
    <text evidence="2">Belongs to the glycosyl hydrolase 33 family.</text>
</comment>
<dbReference type="GO" id="GO:0016020">
    <property type="term" value="C:membrane"/>
    <property type="evidence" value="ECO:0007669"/>
    <property type="project" value="TreeGrafter"/>
</dbReference>
<comment type="catalytic activity">
    <reaction evidence="1">
        <text>Hydrolysis of alpha-(2-&gt;3)-, alpha-(2-&gt;6)-, alpha-(2-&gt;8)- glycosidic linkages of terminal sialic acid residues in oligosaccharides, glycoproteins, glycolipids, colominic acid and synthetic substrates.</text>
        <dbReference type="EC" id="3.2.1.18"/>
    </reaction>
</comment>
<keyword evidence="5" id="KW-0119">Carbohydrate metabolism</keyword>
<evidence type="ECO:0000256" key="4">
    <source>
        <dbReference type="ARBA" id="ARBA00022963"/>
    </source>
</evidence>
<keyword evidence="6" id="KW-0326">Glycosidase</keyword>
<dbReference type="InterPro" id="IPR011040">
    <property type="entry name" value="Sialidase"/>
</dbReference>
<evidence type="ECO:0000313" key="8">
    <source>
        <dbReference type="EMBL" id="BAO79780.1"/>
    </source>
</evidence>
<dbReference type="AlphaFoldDB" id="A0A024FS75"/>
<dbReference type="Gene3D" id="2.120.10.10">
    <property type="match status" value="1"/>
</dbReference>
<dbReference type="GO" id="GO:0006689">
    <property type="term" value="P:ganglioside catabolic process"/>
    <property type="evidence" value="ECO:0007669"/>
    <property type="project" value="TreeGrafter"/>
</dbReference>
<name>A0A024FS75_ORENI</name>
<keyword evidence="6" id="KW-0378">Hydrolase</keyword>
<evidence type="ECO:0000256" key="3">
    <source>
        <dbReference type="ARBA" id="ARBA00012733"/>
    </source>
</evidence>
<dbReference type="FunFam" id="2.120.10.10:FF:000011">
    <property type="entry name" value="Sialidase 3b"/>
    <property type="match status" value="1"/>
</dbReference>
<evidence type="ECO:0000256" key="2">
    <source>
        <dbReference type="ARBA" id="ARBA00009348"/>
    </source>
</evidence>
<dbReference type="GO" id="GO:0004308">
    <property type="term" value="F:exo-alpha-sialidase activity"/>
    <property type="evidence" value="ECO:0007669"/>
    <property type="project" value="UniProtKB-EC"/>
</dbReference>
<keyword evidence="4" id="KW-0443">Lipid metabolism</keyword>
<dbReference type="Pfam" id="PF13088">
    <property type="entry name" value="BNR_2"/>
    <property type="match status" value="1"/>
</dbReference>
<dbReference type="EMBL" id="AB933558">
    <property type="protein sequence ID" value="BAO79780.1"/>
    <property type="molecule type" value="Genomic_DNA"/>
</dbReference>
<keyword evidence="4" id="KW-0442">Lipid degradation</keyword>
<proteinExistence type="inferred from homology"/>
<dbReference type="GO" id="GO:0009313">
    <property type="term" value="P:oligosaccharide catabolic process"/>
    <property type="evidence" value="ECO:0007669"/>
    <property type="project" value="TreeGrafter"/>
</dbReference>
<evidence type="ECO:0000256" key="1">
    <source>
        <dbReference type="ARBA" id="ARBA00000427"/>
    </source>
</evidence>
<dbReference type="RefSeq" id="XP_025764387.1">
    <property type="nucleotide sequence ID" value="XM_025908602.1"/>
</dbReference>
<dbReference type="InterPro" id="IPR026856">
    <property type="entry name" value="Sialidase_fam"/>
</dbReference>
<dbReference type="GeneID" id="100693815"/>
<gene>
    <name evidence="8" type="primary">neu3b</name>
</gene>
<dbReference type="RefSeq" id="XP_003453045.1">
    <property type="nucleotide sequence ID" value="XM_003452997.5"/>
</dbReference>
<sequence>MGNKPSVNQELNTEKTTIFQSQEGVVYRIPALFYHAEEKVFLAFAEKRRAKDDHTSEALAMKTGTVNNDQTTNELIVTWSDLKLVKEAHLEGHRPMNPCPVYDKTNKKLFLFFVCVKGIVSECWQRFWGCNNTRLCYITSTDAGKTWSQVTDLTDALAEVKQWATFAVGPGHGIQGQSDRLIVPVYGYVSCSNSFCCIMCYCAVSRALCLYSDDKGVTWQFGNLLEKESGECEMAEICDDKGNRSIYCNARSAEGHRVEAVSADNGEDFGILPNGTLVETGSGCQGSVVSFPIQNEGIKRKAEQSQDPRWLLFSHPNDKGERKDLGVYLNKSPHEPKNWSSPWIINKGPSGYSDLVYIGDGMFACLMERGDNSEIEQIAFSIFSYNEVKKGTEE</sequence>
<dbReference type="PANTHER" id="PTHR10628">
    <property type="entry name" value="SIALIDASE"/>
    <property type="match status" value="1"/>
</dbReference>
<dbReference type="RefSeq" id="XP_025764386.1">
    <property type="nucleotide sequence ID" value="XM_025908601.1"/>
</dbReference>
<reference evidence="8" key="1">
    <citation type="journal article" date="2014" name="Gene">
        <title>Nile Tilapia Neu3 sialidases: molecular cloning, functional characterization and expression in Oreochromis niloticus.</title>
        <authorList>
            <person name="Chigwechokha P.K."/>
            <person name="Komatsu M."/>
            <person name="Itakura T."/>
            <person name="Shiozaki K."/>
        </authorList>
    </citation>
    <scope>NUCLEOTIDE SEQUENCE</scope>
</reference>
<dbReference type="InterPro" id="IPR036278">
    <property type="entry name" value="Sialidase_sf"/>
</dbReference>
<dbReference type="CDD" id="cd15482">
    <property type="entry name" value="Sialidase_non-viral"/>
    <property type="match status" value="1"/>
</dbReference>
<evidence type="ECO:0000256" key="6">
    <source>
        <dbReference type="ARBA" id="ARBA00023295"/>
    </source>
</evidence>
<dbReference type="PANTHER" id="PTHR10628:SF23">
    <property type="entry name" value="SIALIDASE-3"/>
    <property type="match status" value="1"/>
</dbReference>
<dbReference type="HOGENOM" id="CLU_024620_2_1_1"/>
<protein>
    <recommendedName>
        <fullName evidence="3">exo-alpha-sialidase</fullName>
        <ecNumber evidence="3">3.2.1.18</ecNumber>
    </recommendedName>
</protein>
<evidence type="ECO:0000256" key="5">
    <source>
        <dbReference type="ARBA" id="ARBA00023277"/>
    </source>
</evidence>
<accession>A0A024FS75</accession>
<dbReference type="RefSeq" id="XP_019216268.1">
    <property type="nucleotide sequence ID" value="XM_019360723.2"/>
</dbReference>
<organism evidence="8">
    <name type="scientific">Oreochromis niloticus</name>
    <name type="common">Nile tilapia</name>
    <name type="synonym">Tilapia nilotica</name>
    <dbReference type="NCBI Taxonomy" id="8128"/>
    <lineage>
        <taxon>Eukaryota</taxon>
        <taxon>Metazoa</taxon>
        <taxon>Chordata</taxon>
        <taxon>Craniata</taxon>
        <taxon>Vertebrata</taxon>
        <taxon>Euteleostomi</taxon>
        <taxon>Actinopterygii</taxon>
        <taxon>Neopterygii</taxon>
        <taxon>Teleostei</taxon>
        <taxon>Neoteleostei</taxon>
        <taxon>Acanthomorphata</taxon>
        <taxon>Ovalentaria</taxon>
        <taxon>Cichlomorphae</taxon>
        <taxon>Cichliformes</taxon>
        <taxon>Cichlidae</taxon>
        <taxon>African cichlids</taxon>
        <taxon>Pseudocrenilabrinae</taxon>
        <taxon>Oreochromini</taxon>
        <taxon>Oreochromis</taxon>
    </lineage>
</organism>
<dbReference type="EC" id="3.2.1.18" evidence="3"/>
<dbReference type="OrthoDB" id="8392155at2759"/>
<dbReference type="RefSeq" id="XP_019216271.1">
    <property type="nucleotide sequence ID" value="XM_019360726.2"/>
</dbReference>
<feature type="domain" description="Sialidase" evidence="7">
    <location>
        <begin position="78"/>
        <end position="363"/>
    </location>
</feature>